<proteinExistence type="predicted"/>
<sequence>MNRAADVLGKAARDLADAAHYLCMLHGRRPGLTDLAANRTESPDAHNWLMTVSAGFEHERAYLARLTVAAGPVPATPGQAATDAAVLGQRQALEMLFRSDRRGCALGAALGLVLDWHAVRPLLDAVAKRFDVRVPPMILPDTISATELAERIADTPTIERAMLFGAAQILAQHRGLWNLLEARRAAREQL</sequence>
<protein>
    <submittedName>
        <fullName evidence="1">Uncharacterized protein</fullName>
    </submittedName>
</protein>
<name>A0A2T5FX28_9SPHN</name>
<accession>A0A2T5FX28</accession>
<keyword evidence="2" id="KW-1185">Reference proteome</keyword>
<organism evidence="1 2">
    <name type="scientific">Sphingomonas oleivorans</name>
    <dbReference type="NCBI Taxonomy" id="1735121"/>
    <lineage>
        <taxon>Bacteria</taxon>
        <taxon>Pseudomonadati</taxon>
        <taxon>Pseudomonadota</taxon>
        <taxon>Alphaproteobacteria</taxon>
        <taxon>Sphingomonadales</taxon>
        <taxon>Sphingomonadaceae</taxon>
        <taxon>Sphingomonas</taxon>
    </lineage>
</organism>
<comment type="caution">
    <text evidence="1">The sequence shown here is derived from an EMBL/GenBank/DDBJ whole genome shotgun (WGS) entry which is preliminary data.</text>
</comment>
<dbReference type="Proteomes" id="UP000244162">
    <property type="component" value="Unassembled WGS sequence"/>
</dbReference>
<dbReference type="EMBL" id="NWBU01000010">
    <property type="protein sequence ID" value="PTQ10336.1"/>
    <property type="molecule type" value="Genomic_DNA"/>
</dbReference>
<evidence type="ECO:0000313" key="2">
    <source>
        <dbReference type="Proteomes" id="UP000244162"/>
    </source>
</evidence>
<dbReference type="InterPro" id="IPR054248">
    <property type="entry name" value="DUF6975"/>
</dbReference>
<dbReference type="OrthoDB" id="7468483at2"/>
<evidence type="ECO:0000313" key="1">
    <source>
        <dbReference type="EMBL" id="PTQ10336.1"/>
    </source>
</evidence>
<dbReference type="Pfam" id="PF22391">
    <property type="entry name" value="DUF6975"/>
    <property type="match status" value="1"/>
</dbReference>
<dbReference type="AlphaFoldDB" id="A0A2T5FX28"/>
<gene>
    <name evidence="1" type="ORF">CLG96_13830</name>
</gene>
<reference evidence="1 2" key="1">
    <citation type="submission" date="2017-09" db="EMBL/GenBank/DDBJ databases">
        <title>Sphingomonas panjinensis sp.nov., isolated from oil-contaminated soil.</title>
        <authorList>
            <person name="Wang L."/>
            <person name="Chen L."/>
        </authorList>
    </citation>
    <scope>NUCLEOTIDE SEQUENCE [LARGE SCALE GENOMIC DNA]</scope>
    <source>
        <strain evidence="1 2">FW-11</strain>
    </source>
</reference>